<feature type="transmembrane region" description="Helical" evidence="5">
    <location>
        <begin position="145"/>
        <end position="173"/>
    </location>
</feature>
<feature type="transmembrane region" description="Helical" evidence="5">
    <location>
        <begin position="201"/>
        <end position="217"/>
    </location>
</feature>
<dbReference type="GO" id="GO:0016020">
    <property type="term" value="C:membrane"/>
    <property type="evidence" value="ECO:0007669"/>
    <property type="project" value="UniProtKB-SubCell"/>
</dbReference>
<proteinExistence type="predicted"/>
<dbReference type="PANTHER" id="PTHR37422">
    <property type="entry name" value="TEICHURONIC ACID BIOSYNTHESIS PROTEIN TUAE"/>
    <property type="match status" value="1"/>
</dbReference>
<dbReference type="AlphaFoldDB" id="A0A2M7M5F7"/>
<feature type="transmembrane region" description="Helical" evidence="5">
    <location>
        <begin position="180"/>
        <end position="195"/>
    </location>
</feature>
<gene>
    <name evidence="7" type="ORF">COZ37_00185</name>
</gene>
<evidence type="ECO:0000259" key="6">
    <source>
        <dbReference type="Pfam" id="PF04932"/>
    </source>
</evidence>
<evidence type="ECO:0000256" key="2">
    <source>
        <dbReference type="ARBA" id="ARBA00022692"/>
    </source>
</evidence>
<evidence type="ECO:0000256" key="3">
    <source>
        <dbReference type="ARBA" id="ARBA00022989"/>
    </source>
</evidence>
<feature type="transmembrane region" description="Helical" evidence="5">
    <location>
        <begin position="37"/>
        <end position="53"/>
    </location>
</feature>
<dbReference type="InterPro" id="IPR007016">
    <property type="entry name" value="O-antigen_ligase-rel_domated"/>
</dbReference>
<dbReference type="InterPro" id="IPR051533">
    <property type="entry name" value="WaaL-like"/>
</dbReference>
<feature type="transmembrane region" description="Helical" evidence="5">
    <location>
        <begin position="65"/>
        <end position="86"/>
    </location>
</feature>
<comment type="subcellular location">
    <subcellularLocation>
        <location evidence="1">Membrane</location>
        <topology evidence="1">Multi-pass membrane protein</topology>
    </subcellularLocation>
</comment>
<organism evidence="7 8">
    <name type="scientific">bacterium (Candidatus Ratteibacteria) CG_4_10_14_3_um_filter_41_18</name>
    <dbReference type="NCBI Taxonomy" id="2014287"/>
    <lineage>
        <taxon>Bacteria</taxon>
        <taxon>Candidatus Ratteibacteria</taxon>
    </lineage>
</organism>
<reference evidence="8" key="1">
    <citation type="submission" date="2017-09" db="EMBL/GenBank/DDBJ databases">
        <title>Depth-based differentiation of microbial function through sediment-hosted aquifers and enrichment of novel symbionts in the deep terrestrial subsurface.</title>
        <authorList>
            <person name="Probst A.J."/>
            <person name="Ladd B."/>
            <person name="Jarett J.K."/>
            <person name="Geller-Mcgrath D.E."/>
            <person name="Sieber C.M.K."/>
            <person name="Emerson J.B."/>
            <person name="Anantharaman K."/>
            <person name="Thomas B.C."/>
            <person name="Malmstrom R."/>
            <person name="Stieglmeier M."/>
            <person name="Klingl A."/>
            <person name="Woyke T."/>
            <person name="Ryan C.M."/>
            <person name="Banfield J.F."/>
        </authorList>
    </citation>
    <scope>NUCLEOTIDE SEQUENCE [LARGE SCALE GENOMIC DNA]</scope>
</reference>
<dbReference type="PANTHER" id="PTHR37422:SF13">
    <property type="entry name" value="LIPOPOLYSACCHARIDE BIOSYNTHESIS PROTEIN PA4999-RELATED"/>
    <property type="match status" value="1"/>
</dbReference>
<evidence type="ECO:0000256" key="4">
    <source>
        <dbReference type="ARBA" id="ARBA00023136"/>
    </source>
</evidence>
<evidence type="ECO:0000256" key="5">
    <source>
        <dbReference type="SAM" id="Phobius"/>
    </source>
</evidence>
<sequence>MVKKMNREKVVKILENVIEVFFLLSIFFIPAGPVLKYIFQSALLLVWLIKLIVKKGVEFTSTSLDYPILLFSLIGLASVVISYTSFYQAGKGFSNLLEWFLAFYIAVHLLKRKEQVERMIKVWLGSAVAVICYGLFQLIKNPNSLITSFFTLNSFLAQYLILIIPVVFSLFFFRKTKKEKIFLGIVFLLSWFILISTMERGAWLGIISGLLVMGIILRDKRILIGVPLLLILSLFIFPAFRARAISIFQPRYSLERLYCWRSCLSMIKEHPLTGVGLGNFRYFYPKYMLSGAEVKLLHAHNIFFQVAVEMGIPGLLSFLWILFLFFKDAGLSLQQNEYLRTVGAGLSVGIIAILITSFFHDIFHSRQIATLIWYVIGTVTAIKNIRQKAE</sequence>
<feature type="transmembrane region" description="Helical" evidence="5">
    <location>
        <begin position="122"/>
        <end position="139"/>
    </location>
</feature>
<keyword evidence="3 5" id="KW-1133">Transmembrane helix</keyword>
<feature type="transmembrane region" description="Helical" evidence="5">
    <location>
        <begin position="365"/>
        <end position="382"/>
    </location>
</feature>
<accession>A0A2M7M5F7</accession>
<keyword evidence="4 5" id="KW-0472">Membrane</keyword>
<feature type="transmembrane region" description="Helical" evidence="5">
    <location>
        <begin position="12"/>
        <end position="31"/>
    </location>
</feature>
<comment type="caution">
    <text evidence="7">The sequence shown here is derived from an EMBL/GenBank/DDBJ whole genome shotgun (WGS) entry which is preliminary data.</text>
</comment>
<feature type="transmembrane region" description="Helical" evidence="5">
    <location>
        <begin position="222"/>
        <end position="240"/>
    </location>
</feature>
<evidence type="ECO:0000256" key="1">
    <source>
        <dbReference type="ARBA" id="ARBA00004141"/>
    </source>
</evidence>
<dbReference type="Proteomes" id="UP000229703">
    <property type="component" value="Unassembled WGS sequence"/>
</dbReference>
<dbReference type="Pfam" id="PF04932">
    <property type="entry name" value="Wzy_C"/>
    <property type="match status" value="1"/>
</dbReference>
<dbReference type="EMBL" id="PFJK01000009">
    <property type="protein sequence ID" value="PIX77909.1"/>
    <property type="molecule type" value="Genomic_DNA"/>
</dbReference>
<feature type="transmembrane region" description="Helical" evidence="5">
    <location>
        <begin position="302"/>
        <end position="326"/>
    </location>
</feature>
<feature type="domain" description="O-antigen ligase-related" evidence="6">
    <location>
        <begin position="186"/>
        <end position="319"/>
    </location>
</feature>
<name>A0A2M7M5F7_9BACT</name>
<feature type="transmembrane region" description="Helical" evidence="5">
    <location>
        <begin position="92"/>
        <end position="110"/>
    </location>
</feature>
<evidence type="ECO:0000313" key="7">
    <source>
        <dbReference type="EMBL" id="PIX77909.1"/>
    </source>
</evidence>
<protein>
    <recommendedName>
        <fullName evidence="6">O-antigen ligase-related domain-containing protein</fullName>
    </recommendedName>
</protein>
<evidence type="ECO:0000313" key="8">
    <source>
        <dbReference type="Proteomes" id="UP000229703"/>
    </source>
</evidence>
<keyword evidence="2 5" id="KW-0812">Transmembrane</keyword>
<feature type="transmembrane region" description="Helical" evidence="5">
    <location>
        <begin position="338"/>
        <end position="359"/>
    </location>
</feature>